<comment type="caution">
    <text evidence="1">The sequence shown here is derived from an EMBL/GenBank/DDBJ whole genome shotgun (WGS) entry which is preliminary data.</text>
</comment>
<gene>
    <name evidence="1" type="ORF">N7460_006747</name>
</gene>
<reference evidence="1" key="2">
    <citation type="submission" date="2023-01" db="EMBL/GenBank/DDBJ databases">
        <authorList>
            <person name="Petersen C."/>
        </authorList>
    </citation>
    <scope>NUCLEOTIDE SEQUENCE</scope>
    <source>
        <strain evidence="1">IBT 15450</strain>
    </source>
</reference>
<protein>
    <submittedName>
        <fullName evidence="1">Uncharacterized protein</fullName>
    </submittedName>
</protein>
<reference evidence="1" key="1">
    <citation type="journal article" date="2023" name="IMA Fungus">
        <title>Comparative genomic study of the Penicillium genus elucidates a diverse pangenome and 15 lateral gene transfer events.</title>
        <authorList>
            <person name="Petersen C."/>
            <person name="Sorensen T."/>
            <person name="Nielsen M.R."/>
            <person name="Sondergaard T.E."/>
            <person name="Sorensen J.L."/>
            <person name="Fitzpatrick D.A."/>
            <person name="Frisvad J.C."/>
            <person name="Nielsen K.L."/>
        </authorList>
    </citation>
    <scope>NUCLEOTIDE SEQUENCE</scope>
    <source>
        <strain evidence="1">IBT 15450</strain>
    </source>
</reference>
<dbReference type="Proteomes" id="UP001219568">
    <property type="component" value="Unassembled WGS sequence"/>
</dbReference>
<evidence type="ECO:0000313" key="1">
    <source>
        <dbReference type="EMBL" id="KAJ6041357.1"/>
    </source>
</evidence>
<organism evidence="1 2">
    <name type="scientific">Penicillium canescens</name>
    <dbReference type="NCBI Taxonomy" id="5083"/>
    <lineage>
        <taxon>Eukaryota</taxon>
        <taxon>Fungi</taxon>
        <taxon>Dikarya</taxon>
        <taxon>Ascomycota</taxon>
        <taxon>Pezizomycotina</taxon>
        <taxon>Eurotiomycetes</taxon>
        <taxon>Eurotiomycetidae</taxon>
        <taxon>Eurotiales</taxon>
        <taxon>Aspergillaceae</taxon>
        <taxon>Penicillium</taxon>
    </lineage>
</organism>
<proteinExistence type="predicted"/>
<sequence length="70" mass="7877">MEDIPQWEPSDVKYQYSDPDELRNTDNSILIVGSTLVVVCRGSNIGLYQRRHTAAGDPELLLDQHHAPSN</sequence>
<dbReference type="AlphaFoldDB" id="A0AAD6N813"/>
<keyword evidence="2" id="KW-1185">Reference proteome</keyword>
<name>A0AAD6N813_PENCN</name>
<evidence type="ECO:0000313" key="2">
    <source>
        <dbReference type="Proteomes" id="UP001219568"/>
    </source>
</evidence>
<dbReference type="EMBL" id="JAQJZL010000005">
    <property type="protein sequence ID" value="KAJ6041357.1"/>
    <property type="molecule type" value="Genomic_DNA"/>
</dbReference>
<accession>A0AAD6N813</accession>